<keyword evidence="8" id="KW-1185">Reference proteome</keyword>
<evidence type="ECO:0000256" key="1">
    <source>
        <dbReference type="ARBA" id="ARBA00022729"/>
    </source>
</evidence>
<feature type="compositionally biased region" description="Pro residues" evidence="5">
    <location>
        <begin position="157"/>
        <end position="169"/>
    </location>
</feature>
<protein>
    <submittedName>
        <fullName evidence="7">Uncharacterized protein</fullName>
    </submittedName>
</protein>
<dbReference type="SMART" id="SM00191">
    <property type="entry name" value="Int_alpha"/>
    <property type="match status" value="11"/>
</dbReference>
<dbReference type="PANTHER" id="PTHR36220:SF1">
    <property type="entry name" value="GAMMA TUBULIN COMPLEX COMPONENT C-TERMINAL DOMAIN-CONTAINING PROTEIN"/>
    <property type="match status" value="1"/>
</dbReference>
<feature type="region of interest" description="Disordered" evidence="5">
    <location>
        <begin position="70"/>
        <end position="172"/>
    </location>
</feature>
<dbReference type="InterPro" id="IPR013519">
    <property type="entry name" value="Int_alpha_beta-p"/>
</dbReference>
<evidence type="ECO:0000256" key="5">
    <source>
        <dbReference type="SAM" id="MobiDB-lite"/>
    </source>
</evidence>
<dbReference type="PANTHER" id="PTHR36220">
    <property type="entry name" value="UNNAMED PRODUCT"/>
    <property type="match status" value="1"/>
</dbReference>
<keyword evidence="3" id="KW-0325">Glycoprotein</keyword>
<dbReference type="Pfam" id="PF14312">
    <property type="entry name" value="FG-GAP_2"/>
    <property type="match status" value="3"/>
</dbReference>
<name>A0ABD3RGK0_9STRA</name>
<keyword evidence="6" id="KW-1133">Transmembrane helix</keyword>
<keyword evidence="1" id="KW-0732">Signal</keyword>
<dbReference type="PROSITE" id="PS51470">
    <property type="entry name" value="FG_GAP"/>
    <property type="match status" value="1"/>
</dbReference>
<feature type="repeat" description="FG-GAP" evidence="4">
    <location>
        <begin position="807"/>
        <end position="863"/>
    </location>
</feature>
<dbReference type="InterPro" id="IPR013517">
    <property type="entry name" value="FG-GAP"/>
</dbReference>
<evidence type="ECO:0000256" key="3">
    <source>
        <dbReference type="ARBA" id="ARBA00023180"/>
    </source>
</evidence>
<dbReference type="InterPro" id="IPR028994">
    <property type="entry name" value="Integrin_alpha_N"/>
</dbReference>
<evidence type="ECO:0000313" key="8">
    <source>
        <dbReference type="Proteomes" id="UP001530377"/>
    </source>
</evidence>
<evidence type="ECO:0000256" key="6">
    <source>
        <dbReference type="SAM" id="Phobius"/>
    </source>
</evidence>
<dbReference type="EMBL" id="JALLPB020000227">
    <property type="protein sequence ID" value="KAL3811919.1"/>
    <property type="molecule type" value="Genomic_DNA"/>
</dbReference>
<comment type="caution">
    <text evidence="7">The sequence shown here is derived from an EMBL/GenBank/DDBJ whole genome shotgun (WGS) entry which is preliminary data.</text>
</comment>
<evidence type="ECO:0000256" key="4">
    <source>
        <dbReference type="PROSITE-ProRule" id="PRU00803"/>
    </source>
</evidence>
<feature type="compositionally biased region" description="Polar residues" evidence="5">
    <location>
        <begin position="75"/>
        <end position="92"/>
    </location>
</feature>
<feature type="compositionally biased region" description="Pro residues" evidence="5">
    <location>
        <begin position="93"/>
        <end position="105"/>
    </location>
</feature>
<evidence type="ECO:0000313" key="7">
    <source>
        <dbReference type="EMBL" id="KAL3811919.1"/>
    </source>
</evidence>
<dbReference type="Proteomes" id="UP001530377">
    <property type="component" value="Unassembled WGS sequence"/>
</dbReference>
<accession>A0ABD3RGK0</accession>
<dbReference type="InterPro" id="IPR011043">
    <property type="entry name" value="Gal_Oxase/kelch_b-propeller"/>
</dbReference>
<reference evidence="7 8" key="1">
    <citation type="submission" date="2024-10" db="EMBL/GenBank/DDBJ databases">
        <title>Updated reference genomes for cyclostephanoid diatoms.</title>
        <authorList>
            <person name="Roberts W.R."/>
            <person name="Alverson A.J."/>
        </authorList>
    </citation>
    <scope>NUCLEOTIDE SEQUENCE [LARGE SCALE GENOMIC DNA]</scope>
    <source>
        <strain evidence="7 8">AJA228-03</strain>
    </source>
</reference>
<dbReference type="Gene3D" id="2.130.10.130">
    <property type="entry name" value="Integrin alpha, N-terminal"/>
    <property type="match status" value="2"/>
</dbReference>
<dbReference type="SUPFAM" id="SSF82171">
    <property type="entry name" value="DPP6 N-terminal domain-like"/>
    <property type="match status" value="1"/>
</dbReference>
<organism evidence="7 8">
    <name type="scientific">Cyclostephanos tholiformis</name>
    <dbReference type="NCBI Taxonomy" id="382380"/>
    <lineage>
        <taxon>Eukaryota</taxon>
        <taxon>Sar</taxon>
        <taxon>Stramenopiles</taxon>
        <taxon>Ochrophyta</taxon>
        <taxon>Bacillariophyta</taxon>
        <taxon>Coscinodiscophyceae</taxon>
        <taxon>Thalassiosirophycidae</taxon>
        <taxon>Stephanodiscales</taxon>
        <taxon>Stephanodiscaceae</taxon>
        <taxon>Cyclostephanos</taxon>
    </lineage>
</organism>
<keyword evidence="6" id="KW-0812">Transmembrane</keyword>
<feature type="region of interest" description="Disordered" evidence="5">
    <location>
        <begin position="185"/>
        <end position="207"/>
    </location>
</feature>
<proteinExistence type="predicted"/>
<sequence>MAAPSLPSTSTHVIGNAVNAPIASVAHIGDRVGILATSPWALLDMAEAYSSSGSNEFRRPTPLDVEVGEVGGLRSSLSSSDAPPTLLTSISSVPPPALAPPPTPHPKAEEDIMDVATPPGNHDELFPRPSAPPLELLMENGYFDEESSAPSTTPAAIRPPPNNAPPPPENAVVGTRSKIAASNDTPTAASAVFIPPPSTHSREADSRGRASWMVMPLAEATAVMPLGDAVQPMEGPPPDREGGDLRSGGEIGSLAGLWVSRRKHKRIGLVSLGLMTVLAAIIAVMVVKLGPDPKPIDVTTSTSTASLTIAIWKQQGVSIVGDAPADVLGSSIAISDDASTIVIGAQGIADDDSKTGYVKVYRTSDDSGSRVQLGQTIYGHATGDLTGFSVDITADGNAIVIGSPGYWEDDDRPGYVRVFALESEDDVSTNTWKQIGRDIIGEVDGDEFGYSVSISEDGNTIVVGARKAYGNNLEYSGRARVYRMDYSQSDWVQIGNDIEGDAAYDNSGHSVSLSADGDKVVIGSPWNDDNGDSSGHVKVYQMNSARSSWEQLGQTLYGDNASDYSGWYVDLSPGGNTLAIGSPGDYGDGDRPGYVRVFSLTVSNDITGTSSWEQIGATIIGEAKGDQFGETVSISDDGKTIAVGAQFNDGENGVDTGHVKVYRMDDSQADWIQIGNDIDGEAAYDYSGVSVSLSADGTKVAIGSDWNDDNGMNAGLVRFYVLEFEQDDGDVTTSTSTAIPTISFWKQEGVPIVGDAADDELGSSVSVSSDASTIVIGAQGNRDSDSKTGYVKVYRTNGDSGSGNRVQLGQTINGDANGDQFGFFVDAAANGNTIVIGSPGIWDENDRRGYVRVFTLESDDDLGTNAWKQLGQDIIGEEDGDDFGYSVSISEDGRTIAVGAVEYDGEDGVDSGLVKVYRMDDSKSDWVQLGDDIDGEAAYDNSGFSVSLSADGTKVAISSPYSDYNGDDSGSVKVYQIESAGSSWEQLGQTFYGDNAGDNSGWSVDLTPDGNTLAIGSPGDINDGDKPGYVRVFSLKVSDDTDTSSWEQIGADIIGEAKGDQFGWSVSLSHGGKSIAVSALSNDGENGVDTGHVRVYRMDGSQLDWIQIGNDIDGKAAHDSPMSVSLSADGNKVAIGYFWNDDNGENAGNVQVYVLE</sequence>
<dbReference type="SUPFAM" id="SSF50965">
    <property type="entry name" value="Galactose oxidase, central domain"/>
    <property type="match status" value="1"/>
</dbReference>
<dbReference type="AlphaFoldDB" id="A0ABD3RGK0"/>
<keyword evidence="2" id="KW-0677">Repeat</keyword>
<feature type="transmembrane region" description="Helical" evidence="6">
    <location>
        <begin position="267"/>
        <end position="287"/>
    </location>
</feature>
<gene>
    <name evidence="7" type="ORF">ACHAXA_002536</name>
</gene>
<evidence type="ECO:0000256" key="2">
    <source>
        <dbReference type="ARBA" id="ARBA00022737"/>
    </source>
</evidence>
<keyword evidence="6" id="KW-0472">Membrane</keyword>